<dbReference type="Proteomes" id="UP001367508">
    <property type="component" value="Unassembled WGS sequence"/>
</dbReference>
<evidence type="ECO:0000313" key="1">
    <source>
        <dbReference type="EMBL" id="KAK7338560.1"/>
    </source>
</evidence>
<gene>
    <name evidence="1" type="ORF">VNO77_19174</name>
</gene>
<dbReference type="EMBL" id="JAYMYQ010000004">
    <property type="protein sequence ID" value="KAK7338560.1"/>
    <property type="molecule type" value="Genomic_DNA"/>
</dbReference>
<name>A0AAN9LLY9_CANGL</name>
<keyword evidence="2" id="KW-1185">Reference proteome</keyword>
<proteinExistence type="predicted"/>
<sequence length="115" mass="12774">MLMRMPKTSACMHACALGHEVMGQAGPGHKLLDVRPNICRAAKELPHVIPTNVWQMTCPLDALQQPRIHPNDHTLMATTSEVRICAPSYVPEDHISHAFGISINRDCHDPHKGRI</sequence>
<dbReference type="AlphaFoldDB" id="A0AAN9LLY9"/>
<evidence type="ECO:0000313" key="2">
    <source>
        <dbReference type="Proteomes" id="UP001367508"/>
    </source>
</evidence>
<accession>A0AAN9LLY9</accession>
<reference evidence="1 2" key="1">
    <citation type="submission" date="2024-01" db="EMBL/GenBank/DDBJ databases">
        <title>The genomes of 5 underutilized Papilionoideae crops provide insights into root nodulation and disease resistanc.</title>
        <authorList>
            <person name="Jiang F."/>
        </authorList>
    </citation>
    <scope>NUCLEOTIDE SEQUENCE [LARGE SCALE GENOMIC DNA]</scope>
    <source>
        <strain evidence="1">LVBAO_FW01</strain>
        <tissue evidence="1">Leaves</tissue>
    </source>
</reference>
<organism evidence="1 2">
    <name type="scientific">Canavalia gladiata</name>
    <name type="common">Sword bean</name>
    <name type="synonym">Dolichos gladiatus</name>
    <dbReference type="NCBI Taxonomy" id="3824"/>
    <lineage>
        <taxon>Eukaryota</taxon>
        <taxon>Viridiplantae</taxon>
        <taxon>Streptophyta</taxon>
        <taxon>Embryophyta</taxon>
        <taxon>Tracheophyta</taxon>
        <taxon>Spermatophyta</taxon>
        <taxon>Magnoliopsida</taxon>
        <taxon>eudicotyledons</taxon>
        <taxon>Gunneridae</taxon>
        <taxon>Pentapetalae</taxon>
        <taxon>rosids</taxon>
        <taxon>fabids</taxon>
        <taxon>Fabales</taxon>
        <taxon>Fabaceae</taxon>
        <taxon>Papilionoideae</taxon>
        <taxon>50 kb inversion clade</taxon>
        <taxon>NPAAA clade</taxon>
        <taxon>indigoferoid/millettioid clade</taxon>
        <taxon>Phaseoleae</taxon>
        <taxon>Canavalia</taxon>
    </lineage>
</organism>
<comment type="caution">
    <text evidence="1">The sequence shown here is derived from an EMBL/GenBank/DDBJ whole genome shotgun (WGS) entry which is preliminary data.</text>
</comment>
<protein>
    <submittedName>
        <fullName evidence="1">Uncharacterized protein</fullName>
    </submittedName>
</protein>